<dbReference type="AlphaFoldDB" id="A0A1B2DDG2"/>
<reference evidence="4" key="1">
    <citation type="submission" date="2016-08" db="EMBL/GenBank/DDBJ databases">
        <title>Complete Genome Seqeunce of Paenibacillus sp. BIHB 4019 from tea rhizoplane.</title>
        <authorList>
            <person name="Thakur R."/>
            <person name="Swarnkar M.K."/>
            <person name="Gulati A."/>
        </authorList>
    </citation>
    <scope>NUCLEOTIDE SEQUENCE [LARGE SCALE GENOMIC DNA]</scope>
    <source>
        <strain evidence="4">BIHB4019</strain>
    </source>
</reference>
<feature type="region of interest" description="Disordered" evidence="1">
    <location>
        <begin position="25"/>
        <end position="46"/>
    </location>
</feature>
<dbReference type="PANTHER" id="PTHR43649:SF17">
    <property type="entry name" value="ABC TRANSPORTER SOLUTE BINDING PROTEIN-SUGAR TRANSPORT"/>
    <property type="match status" value="1"/>
</dbReference>
<evidence type="ECO:0000313" key="4">
    <source>
        <dbReference type="EMBL" id="ANY65749.1"/>
    </source>
</evidence>
<accession>A0A1B2DDG2</accession>
<dbReference type="InterPro" id="IPR022627">
    <property type="entry name" value="DUF3502"/>
</dbReference>
<dbReference type="GO" id="GO:0035556">
    <property type="term" value="P:intracellular signal transduction"/>
    <property type="evidence" value="ECO:0007669"/>
    <property type="project" value="InterPro"/>
</dbReference>
<sequence length="511" mass="55308">MRRITTMISLVLVLGLVLSACGGGGSGSNGEAGTGTTGGNSSGGKTEAATELTVAYITFGNTPTDLQAVQDELSKLTKEKINATVKLLPIGIGAWNQQMNLMLTSNEKLDLIVTGSSPTLGYAPQVAKGQLLPLDDLLEQYGQGIKTAVGEEFVKASSIGGKIYAVPSIRDLALNYGVLIRKDLADKYGIDAAKINSIDALEDMMKIMKEKEPNMAVIAPGTAGASIAEYLYKLDKLGDGYGVLLNNGQDDLKVVNYYETQEYADLLKRIRGWYQAGYILKDAATNKESIADLIKAGRTAAYVANLKPGIEMQESRLVGTTIAKGEITEPVAKTETVTNIMWGIPRNATNPEASMKFLNLMYSDKDVINLIDWGIEGKHYVKTDQENVIKYADGVDANNSGYNPNTGWLFGNQFMSYTFEGDNPDIWKETDEFNKNATKSKALGFTFDSASVKTEYASVTNVLNQYRLGLETGTLDPDKTLPEFISKLKAAGIEKIVAEKQKQLDAWAAAK</sequence>
<organism evidence="4">
    <name type="scientific">Paenibacillus sp. BIHB 4019</name>
    <dbReference type="NCBI Taxonomy" id="1870819"/>
    <lineage>
        <taxon>Bacteria</taxon>
        <taxon>Bacillati</taxon>
        <taxon>Bacillota</taxon>
        <taxon>Bacilli</taxon>
        <taxon>Bacillales</taxon>
        <taxon>Paenibacillaceae</taxon>
        <taxon>Paenibacillus</taxon>
    </lineage>
</organism>
<dbReference type="InterPro" id="IPR050490">
    <property type="entry name" value="Bact_solute-bd_prot1"/>
</dbReference>
<feature type="domain" description="PI-PLC Y-box" evidence="3">
    <location>
        <begin position="391"/>
        <end position="453"/>
    </location>
</feature>
<dbReference type="Gene3D" id="3.40.190.10">
    <property type="entry name" value="Periplasmic binding protein-like II"/>
    <property type="match status" value="2"/>
</dbReference>
<dbReference type="PROSITE" id="PS50008">
    <property type="entry name" value="PIPLC_Y_DOMAIN"/>
    <property type="match status" value="1"/>
</dbReference>
<feature type="signal peptide" evidence="2">
    <location>
        <begin position="1"/>
        <end position="22"/>
    </location>
</feature>
<dbReference type="InterPro" id="IPR001711">
    <property type="entry name" value="PLipase_C_Pinositol-sp_Y"/>
</dbReference>
<evidence type="ECO:0000256" key="2">
    <source>
        <dbReference type="SAM" id="SignalP"/>
    </source>
</evidence>
<keyword evidence="2" id="KW-0732">Signal</keyword>
<dbReference type="EMBL" id="CP016808">
    <property type="protein sequence ID" value="ANY65749.1"/>
    <property type="molecule type" value="Genomic_DNA"/>
</dbReference>
<dbReference type="GO" id="GO:0004435">
    <property type="term" value="F:phosphatidylinositol-4,5-bisphosphate phospholipase C activity"/>
    <property type="evidence" value="ECO:0007669"/>
    <property type="project" value="InterPro"/>
</dbReference>
<feature type="compositionally biased region" description="Gly residues" evidence="1">
    <location>
        <begin position="25"/>
        <end position="42"/>
    </location>
</feature>
<feature type="chain" id="PRO_5039301964" evidence="2">
    <location>
        <begin position="23"/>
        <end position="511"/>
    </location>
</feature>
<dbReference type="SUPFAM" id="SSF53850">
    <property type="entry name" value="Periplasmic binding protein-like II"/>
    <property type="match status" value="1"/>
</dbReference>
<protein>
    <submittedName>
        <fullName evidence="4">ABC transporter substrate-binding protein</fullName>
    </submittedName>
</protein>
<dbReference type="GO" id="GO:0006629">
    <property type="term" value="P:lipid metabolic process"/>
    <property type="evidence" value="ECO:0007669"/>
    <property type="project" value="InterPro"/>
</dbReference>
<gene>
    <name evidence="4" type="ORF">BBD42_04170</name>
</gene>
<dbReference type="InterPro" id="IPR006059">
    <property type="entry name" value="SBP"/>
</dbReference>
<dbReference type="Pfam" id="PF12010">
    <property type="entry name" value="DUF3502"/>
    <property type="match status" value="1"/>
</dbReference>
<dbReference type="PROSITE" id="PS51257">
    <property type="entry name" value="PROKAR_LIPOPROTEIN"/>
    <property type="match status" value="1"/>
</dbReference>
<dbReference type="PANTHER" id="PTHR43649">
    <property type="entry name" value="ARABINOSE-BINDING PROTEIN-RELATED"/>
    <property type="match status" value="1"/>
</dbReference>
<evidence type="ECO:0000259" key="3">
    <source>
        <dbReference type="PROSITE" id="PS50008"/>
    </source>
</evidence>
<name>A0A1B2DDG2_9BACL</name>
<evidence type="ECO:0000256" key="1">
    <source>
        <dbReference type="SAM" id="MobiDB-lite"/>
    </source>
</evidence>
<dbReference type="Pfam" id="PF01547">
    <property type="entry name" value="SBP_bac_1"/>
    <property type="match status" value="1"/>
</dbReference>
<proteinExistence type="predicted"/>